<protein>
    <submittedName>
        <fullName evidence="1">CLUMA_CG002011, isoform A</fullName>
    </submittedName>
</protein>
<evidence type="ECO:0000313" key="1">
    <source>
        <dbReference type="EMBL" id="CRK88230.1"/>
    </source>
</evidence>
<accession>A0A1J1HP28</accession>
<organism evidence="1 2">
    <name type="scientific">Clunio marinus</name>
    <dbReference type="NCBI Taxonomy" id="568069"/>
    <lineage>
        <taxon>Eukaryota</taxon>
        <taxon>Metazoa</taxon>
        <taxon>Ecdysozoa</taxon>
        <taxon>Arthropoda</taxon>
        <taxon>Hexapoda</taxon>
        <taxon>Insecta</taxon>
        <taxon>Pterygota</taxon>
        <taxon>Neoptera</taxon>
        <taxon>Endopterygota</taxon>
        <taxon>Diptera</taxon>
        <taxon>Nematocera</taxon>
        <taxon>Chironomoidea</taxon>
        <taxon>Chironomidae</taxon>
        <taxon>Clunio</taxon>
    </lineage>
</organism>
<sequence>MLVDASPCDKEHKRCSFQQSNVRNLNVSLQRNYLHDLRSTMIRMECCDDRLSFELVQQGRELLEAVLISHHLVIKVDLRDLMHLNDFPLQCSCLHVAVNSDLGLNDINDHMLWKHRSISHDKLLVDLSHIDLPTSNFERLEIVEISL</sequence>
<proteinExistence type="predicted"/>
<dbReference type="EMBL" id="CVRI01000006">
    <property type="protein sequence ID" value="CRK88230.1"/>
    <property type="molecule type" value="Genomic_DNA"/>
</dbReference>
<name>A0A1J1HP28_9DIPT</name>
<keyword evidence="2" id="KW-1185">Reference proteome</keyword>
<gene>
    <name evidence="1" type="ORF">CLUMA_CG002011</name>
</gene>
<reference evidence="1 2" key="1">
    <citation type="submission" date="2015-04" db="EMBL/GenBank/DDBJ databases">
        <authorList>
            <person name="Syromyatnikov M.Y."/>
            <person name="Popov V.N."/>
        </authorList>
    </citation>
    <scope>NUCLEOTIDE SEQUENCE [LARGE SCALE GENOMIC DNA]</scope>
</reference>
<dbReference type="AlphaFoldDB" id="A0A1J1HP28"/>
<evidence type="ECO:0000313" key="2">
    <source>
        <dbReference type="Proteomes" id="UP000183832"/>
    </source>
</evidence>
<dbReference type="Proteomes" id="UP000183832">
    <property type="component" value="Unassembled WGS sequence"/>
</dbReference>